<dbReference type="CDD" id="cd11386">
    <property type="entry name" value="MCP_signal"/>
    <property type="match status" value="1"/>
</dbReference>
<feature type="domain" description="Methyl-accepting transducer" evidence="5">
    <location>
        <begin position="217"/>
        <end position="453"/>
    </location>
</feature>
<dbReference type="AlphaFoldDB" id="A0A316FU06"/>
<comment type="similarity">
    <text evidence="2">Belongs to the methyl-accepting chemotaxis (MCP) protein family.</text>
</comment>
<proteinExistence type="inferred from homology"/>
<dbReference type="Gene3D" id="1.10.287.950">
    <property type="entry name" value="Methyl-accepting chemotaxis protein"/>
    <property type="match status" value="1"/>
</dbReference>
<dbReference type="RefSeq" id="WP_109588663.1">
    <property type="nucleotide sequence ID" value="NZ_BONA01000018.1"/>
</dbReference>
<dbReference type="OrthoDB" id="2489132at2"/>
<reference evidence="6 7" key="1">
    <citation type="submission" date="2018-05" db="EMBL/GenBank/DDBJ databases">
        <title>Genomic Encyclopedia of Archaeal and Bacterial Type Strains, Phase II (KMG-II): from individual species to whole genera.</title>
        <authorList>
            <person name="Goeker M."/>
        </authorList>
    </citation>
    <scope>NUCLEOTIDE SEQUENCE [LARGE SCALE GENOMIC DNA]</scope>
    <source>
        <strain evidence="6 7">DSM 45184</strain>
    </source>
</reference>
<dbReference type="PRINTS" id="PR00260">
    <property type="entry name" value="CHEMTRNSDUCR"/>
</dbReference>
<evidence type="ECO:0000313" key="6">
    <source>
        <dbReference type="EMBL" id="PWK52251.1"/>
    </source>
</evidence>
<dbReference type="GO" id="GO:0004888">
    <property type="term" value="F:transmembrane signaling receptor activity"/>
    <property type="evidence" value="ECO:0007669"/>
    <property type="project" value="InterPro"/>
</dbReference>
<comment type="caution">
    <text evidence="6">The sequence shown here is derived from an EMBL/GenBank/DDBJ whole genome shotgun (WGS) entry which is preliminary data.</text>
</comment>
<organism evidence="6 7">
    <name type="scientific">Actinoplanes xinjiangensis</name>
    <dbReference type="NCBI Taxonomy" id="512350"/>
    <lineage>
        <taxon>Bacteria</taxon>
        <taxon>Bacillati</taxon>
        <taxon>Actinomycetota</taxon>
        <taxon>Actinomycetes</taxon>
        <taxon>Micromonosporales</taxon>
        <taxon>Micromonosporaceae</taxon>
        <taxon>Actinoplanes</taxon>
    </lineage>
</organism>
<dbReference type="PANTHER" id="PTHR32089">
    <property type="entry name" value="METHYL-ACCEPTING CHEMOTAXIS PROTEIN MCPB"/>
    <property type="match status" value="1"/>
</dbReference>
<name>A0A316FU06_9ACTN</name>
<evidence type="ECO:0000313" key="7">
    <source>
        <dbReference type="Proteomes" id="UP000245697"/>
    </source>
</evidence>
<evidence type="ECO:0000256" key="4">
    <source>
        <dbReference type="SAM" id="Phobius"/>
    </source>
</evidence>
<evidence type="ECO:0000256" key="2">
    <source>
        <dbReference type="ARBA" id="ARBA00029447"/>
    </source>
</evidence>
<dbReference type="Pfam" id="PF00015">
    <property type="entry name" value="MCPsignal"/>
    <property type="match status" value="1"/>
</dbReference>
<feature type="transmembrane region" description="Helical" evidence="4">
    <location>
        <begin position="12"/>
        <end position="37"/>
    </location>
</feature>
<dbReference type="PANTHER" id="PTHR32089:SF112">
    <property type="entry name" value="LYSOZYME-LIKE PROTEIN-RELATED"/>
    <property type="match status" value="1"/>
</dbReference>
<keyword evidence="4" id="KW-1133">Transmembrane helix</keyword>
<sequence length="489" mass="52107">MMAGRTYGGKLAIGVGITVLFTMLTIVTSVVGLVFVVNAKDAAITSATEDLTGAGNLSRTMETRIADYRTYLFNKSAESARLTEDHHQAFRRMLDDLRRSIDDPEVLAKLDQIADLDDGHAAATAEVMAARRTTDDTSAIDRINDTTVVPAREQLQQAITDLIELVRGDVAADREAASTRATQAIALVIGLGVLTTISAVLVALRLSRDLKREVGTAVGHIQSSSAQLEAAAAQQVNGGRDQASAMSEITTTISELLITSRQIADTAQRVSKIAEDTEAAARNGDATIGETRASIETIRSQVDQIVQHMLALGEKSQQIGQVVDLVSELAEQTNILAINATIEASGAGEWGRRFAVVAEEIRKLADRTAGSAKEIRTLIEDVRGAVNTTVMATEIGAKAVDAGARKFDDATNSFREIVQLVATTNDATREIELSTKQQTTAVEQVNVAASDTARVSRETEASAVQTKQTAAHLSNLSSDLLEMVGTGRH</sequence>
<keyword evidence="4" id="KW-0812">Transmembrane</keyword>
<dbReference type="GO" id="GO:0016020">
    <property type="term" value="C:membrane"/>
    <property type="evidence" value="ECO:0007669"/>
    <property type="project" value="InterPro"/>
</dbReference>
<dbReference type="InterPro" id="IPR004090">
    <property type="entry name" value="Chemotax_Me-accpt_rcpt"/>
</dbReference>
<dbReference type="InterPro" id="IPR004089">
    <property type="entry name" value="MCPsignal_dom"/>
</dbReference>
<dbReference type="EMBL" id="QGGR01000001">
    <property type="protein sequence ID" value="PWK52251.1"/>
    <property type="molecule type" value="Genomic_DNA"/>
</dbReference>
<dbReference type="GO" id="GO:0006935">
    <property type="term" value="P:chemotaxis"/>
    <property type="evidence" value="ECO:0007669"/>
    <property type="project" value="InterPro"/>
</dbReference>
<evidence type="ECO:0000256" key="1">
    <source>
        <dbReference type="ARBA" id="ARBA00023224"/>
    </source>
</evidence>
<feature type="transmembrane region" description="Helical" evidence="4">
    <location>
        <begin position="184"/>
        <end position="204"/>
    </location>
</feature>
<keyword evidence="4" id="KW-0472">Membrane</keyword>
<dbReference type="SUPFAM" id="SSF58104">
    <property type="entry name" value="Methyl-accepting chemotaxis protein (MCP) signaling domain"/>
    <property type="match status" value="1"/>
</dbReference>
<accession>A0A316FU06</accession>
<evidence type="ECO:0000259" key="5">
    <source>
        <dbReference type="PROSITE" id="PS50111"/>
    </source>
</evidence>
<dbReference type="SMART" id="SM00283">
    <property type="entry name" value="MA"/>
    <property type="match status" value="1"/>
</dbReference>
<protein>
    <submittedName>
        <fullName evidence="6">Methyl-accepting chemotaxis protein (MCP) signaling protein</fullName>
    </submittedName>
</protein>
<dbReference type="PROSITE" id="PS50111">
    <property type="entry name" value="CHEMOTAXIS_TRANSDUC_2"/>
    <property type="match status" value="1"/>
</dbReference>
<dbReference type="GO" id="GO:0007165">
    <property type="term" value="P:signal transduction"/>
    <property type="evidence" value="ECO:0007669"/>
    <property type="project" value="UniProtKB-KW"/>
</dbReference>
<dbReference type="Proteomes" id="UP000245697">
    <property type="component" value="Unassembled WGS sequence"/>
</dbReference>
<keyword evidence="1 3" id="KW-0807">Transducer</keyword>
<evidence type="ECO:0000256" key="3">
    <source>
        <dbReference type="PROSITE-ProRule" id="PRU00284"/>
    </source>
</evidence>
<keyword evidence="7" id="KW-1185">Reference proteome</keyword>
<gene>
    <name evidence="6" type="ORF">BC793_101260</name>
</gene>